<evidence type="ECO:0008006" key="4">
    <source>
        <dbReference type="Google" id="ProtNLM"/>
    </source>
</evidence>
<comment type="caution">
    <text evidence="2">The sequence shown here is derived from an EMBL/GenBank/DDBJ whole genome shotgun (WGS) entry which is preliminary data.</text>
</comment>
<gene>
    <name evidence="2" type="ORF">E0H73_08070</name>
</gene>
<dbReference type="AlphaFoldDB" id="A0A4R0L6I6"/>
<dbReference type="EMBL" id="SJKB01000002">
    <property type="protein sequence ID" value="TCC64355.1"/>
    <property type="molecule type" value="Genomic_DNA"/>
</dbReference>
<dbReference type="Proteomes" id="UP000291144">
    <property type="component" value="Unassembled WGS sequence"/>
</dbReference>
<sequence>MSELKDLAWSVQEVVEPPVFEQLERRGVRRRHRKQLVVAATVAAAMVAAVLFAVLPSGSSPSPDRPVAPPTAPFAWNNVASPALVSPTRWAAGWDDCSTPPVCRYAAVVNRDGKKATAPVRSVPYATFRSGDEVIAVSGPEGERLTPGDQSWSRTVLLRSTSRGVVQTALRYAAPTRTIRAGEILTDQILGGRLVVLNPADSTLRPFEIPGLQTAWSTARDETGRWWVVGGVLGEEFGGTPGSASRSDIYWSDDDGKNWQQALLHPDQPGSTLSVSPDGRTIVAVSANAEEIATVRMSTDRGAHWATVQTPQWSKGVYPVAFDDGTAVALGQPADHPTPELYTLSDGHARLVNGVPDLLTYLAGDEQLMYGPQDQNGVATRAAVSTDRGKTWSFVGLR</sequence>
<keyword evidence="1" id="KW-0812">Transmembrane</keyword>
<accession>A0A4R0L6I6</accession>
<dbReference type="Gene3D" id="2.130.10.10">
    <property type="entry name" value="YVTN repeat-like/Quinoprotein amine dehydrogenase"/>
    <property type="match status" value="1"/>
</dbReference>
<dbReference type="SUPFAM" id="SSF110296">
    <property type="entry name" value="Oligoxyloglucan reducing end-specific cellobiohydrolase"/>
    <property type="match status" value="1"/>
</dbReference>
<dbReference type="CDD" id="cd15482">
    <property type="entry name" value="Sialidase_non-viral"/>
    <property type="match status" value="1"/>
</dbReference>
<evidence type="ECO:0000256" key="1">
    <source>
        <dbReference type="SAM" id="Phobius"/>
    </source>
</evidence>
<reference evidence="2 3" key="1">
    <citation type="submission" date="2019-02" db="EMBL/GenBank/DDBJ databases">
        <title>Kribbella capetownensis sp. nov. and Kribbella speibonae sp. nov., isolated from soil.</title>
        <authorList>
            <person name="Curtis S.M."/>
            <person name="Norton I."/>
            <person name="Everest G.J."/>
            <person name="Meyers P.R."/>
        </authorList>
    </citation>
    <scope>NUCLEOTIDE SEQUENCE [LARGE SCALE GENOMIC DNA]</scope>
    <source>
        <strain evidence="2 3">NRRL B-24813</strain>
    </source>
</reference>
<dbReference type="InterPro" id="IPR015943">
    <property type="entry name" value="WD40/YVTN_repeat-like_dom_sf"/>
</dbReference>
<keyword evidence="1" id="KW-0472">Membrane</keyword>
<dbReference type="OrthoDB" id="3804876at2"/>
<proteinExistence type="predicted"/>
<keyword evidence="1" id="KW-1133">Transmembrane helix</keyword>
<organism evidence="2 3">
    <name type="scientific">Kribbella pittospori</name>
    <dbReference type="NCBI Taxonomy" id="722689"/>
    <lineage>
        <taxon>Bacteria</taxon>
        <taxon>Bacillati</taxon>
        <taxon>Actinomycetota</taxon>
        <taxon>Actinomycetes</taxon>
        <taxon>Propionibacteriales</taxon>
        <taxon>Kribbellaceae</taxon>
        <taxon>Kribbella</taxon>
    </lineage>
</organism>
<evidence type="ECO:0000313" key="3">
    <source>
        <dbReference type="Proteomes" id="UP000291144"/>
    </source>
</evidence>
<dbReference type="RefSeq" id="WP_131352860.1">
    <property type="nucleotide sequence ID" value="NZ_SJKB01000002.1"/>
</dbReference>
<protein>
    <recommendedName>
        <fullName evidence="4">Exo-alpha-sialidase</fullName>
    </recommendedName>
</protein>
<keyword evidence="3" id="KW-1185">Reference proteome</keyword>
<evidence type="ECO:0000313" key="2">
    <source>
        <dbReference type="EMBL" id="TCC64355.1"/>
    </source>
</evidence>
<feature type="transmembrane region" description="Helical" evidence="1">
    <location>
        <begin position="36"/>
        <end position="55"/>
    </location>
</feature>
<name>A0A4R0L6I6_9ACTN</name>